<dbReference type="PROSITE" id="PS51257">
    <property type="entry name" value="PROKAR_LIPOPROTEIN"/>
    <property type="match status" value="1"/>
</dbReference>
<dbReference type="Gene3D" id="3.10.105.10">
    <property type="entry name" value="Dipeptide-binding Protein, Domain 3"/>
    <property type="match status" value="1"/>
</dbReference>
<dbReference type="PANTHER" id="PTHR30290">
    <property type="entry name" value="PERIPLASMIC BINDING COMPONENT OF ABC TRANSPORTER"/>
    <property type="match status" value="1"/>
</dbReference>
<dbReference type="PANTHER" id="PTHR30290:SF65">
    <property type="entry name" value="MONOACYL PHOSPHATIDYLINOSITOL TETRAMANNOSIDE-BINDING PROTEIN LPQW-RELATED"/>
    <property type="match status" value="1"/>
</dbReference>
<dbReference type="InterPro" id="IPR000914">
    <property type="entry name" value="SBP_5_dom"/>
</dbReference>
<gene>
    <name evidence="3" type="ORF">ACFQE5_06925</name>
</gene>
<reference evidence="4" key="1">
    <citation type="journal article" date="2019" name="Int. J. Syst. Evol. Microbiol.">
        <title>The Global Catalogue of Microorganisms (GCM) 10K type strain sequencing project: providing services to taxonomists for standard genome sequencing and annotation.</title>
        <authorList>
            <consortium name="The Broad Institute Genomics Platform"/>
            <consortium name="The Broad Institute Genome Sequencing Center for Infectious Disease"/>
            <person name="Wu L."/>
            <person name="Ma J."/>
        </authorList>
    </citation>
    <scope>NUCLEOTIDE SEQUENCE [LARGE SCALE GENOMIC DNA]</scope>
    <source>
        <strain evidence="4">CCM 8391</strain>
    </source>
</reference>
<dbReference type="Gene3D" id="3.90.76.10">
    <property type="entry name" value="Dipeptide-binding Protein, Domain 1"/>
    <property type="match status" value="1"/>
</dbReference>
<keyword evidence="1" id="KW-0732">Signal</keyword>
<name>A0ABW1J0D9_9PSEU</name>
<evidence type="ECO:0000313" key="4">
    <source>
        <dbReference type="Proteomes" id="UP001596302"/>
    </source>
</evidence>
<sequence length="584" mass="62399">MRRSRLGSIVAVTAAAAMVLAACGGGGGGGGGNGSTNTGEFADCATNPNTCNGVPVDQLRQGGQITMAIEKNIPNWNVTSSEGNVFETSMATKPMLPYTFYTAPDLTSTLNTDFMTSAEVTSTDPFTVTYKINPAAVWDDGTPVSADDFVFNWKTQNGRDCPDCEAAGNGGYDQITSVTGADGGKTVTVTYTKPYTDWKGPFGSANPLYPAHIAAQQGDLNTPAGLKAAFDYFGTTVPNYTAGPYKVENWQDNIALTLVPNPKWFGAEKPRLDRLVLRVITDATQEPIALQNNEVQVLYPQPQVDLVQQVKDIPNVSQAQGMGLTWELLQLNLVNPFLAEKPLRQALYTAVNREEMIAKSVGQFNPDVKPLGSPMFVPQQQGYEDTITPTGQGAGNVDAAKKILTDAGYTGVGTALVAPDGQPVPTLRMRYTVGNAIRQHESELFAQSAKQLGVNVDIQTTDSLGKTLTTGDFDVIVYAWVASPFPYGGAQQLWLSDSGSNYGKYKNAQVDELINSAASSTDEAAAAQQLNQASTIMSEDAYVLPLYQKPTFVAVQNSVANVRNNSSLDGPTYNTAEWGLRPAS</sequence>
<dbReference type="InterPro" id="IPR030678">
    <property type="entry name" value="Peptide/Ni-bd"/>
</dbReference>
<dbReference type="EMBL" id="JBHSQW010000014">
    <property type="protein sequence ID" value="MFC5993940.1"/>
    <property type="molecule type" value="Genomic_DNA"/>
</dbReference>
<dbReference type="InterPro" id="IPR039424">
    <property type="entry name" value="SBP_5"/>
</dbReference>
<comment type="caution">
    <text evidence="3">The sequence shown here is derived from an EMBL/GenBank/DDBJ whole genome shotgun (WGS) entry which is preliminary data.</text>
</comment>
<dbReference type="SUPFAM" id="SSF53850">
    <property type="entry name" value="Periplasmic binding protein-like II"/>
    <property type="match status" value="1"/>
</dbReference>
<proteinExistence type="predicted"/>
<feature type="chain" id="PRO_5045967813" evidence="1">
    <location>
        <begin position="22"/>
        <end position="584"/>
    </location>
</feature>
<feature type="domain" description="Solute-binding protein family 5" evidence="2">
    <location>
        <begin position="115"/>
        <end position="500"/>
    </location>
</feature>
<protein>
    <submittedName>
        <fullName evidence="3">ABC transporter family substrate-binding protein</fullName>
    </submittedName>
</protein>
<feature type="signal peptide" evidence="1">
    <location>
        <begin position="1"/>
        <end position="21"/>
    </location>
</feature>
<evidence type="ECO:0000313" key="3">
    <source>
        <dbReference type="EMBL" id="MFC5993940.1"/>
    </source>
</evidence>
<dbReference type="Proteomes" id="UP001596302">
    <property type="component" value="Unassembled WGS sequence"/>
</dbReference>
<dbReference type="PIRSF" id="PIRSF002741">
    <property type="entry name" value="MppA"/>
    <property type="match status" value="1"/>
</dbReference>
<accession>A0ABW1J0D9</accession>
<dbReference type="CDD" id="cd08501">
    <property type="entry name" value="PBP2_Lpqw"/>
    <property type="match status" value="1"/>
</dbReference>
<evidence type="ECO:0000256" key="1">
    <source>
        <dbReference type="SAM" id="SignalP"/>
    </source>
</evidence>
<evidence type="ECO:0000259" key="2">
    <source>
        <dbReference type="Pfam" id="PF00496"/>
    </source>
</evidence>
<dbReference type="Gene3D" id="3.40.190.10">
    <property type="entry name" value="Periplasmic binding protein-like II"/>
    <property type="match status" value="1"/>
</dbReference>
<organism evidence="3 4">
    <name type="scientific">Pseudonocardia hispaniensis</name>
    <dbReference type="NCBI Taxonomy" id="904933"/>
    <lineage>
        <taxon>Bacteria</taxon>
        <taxon>Bacillati</taxon>
        <taxon>Actinomycetota</taxon>
        <taxon>Actinomycetes</taxon>
        <taxon>Pseudonocardiales</taxon>
        <taxon>Pseudonocardiaceae</taxon>
        <taxon>Pseudonocardia</taxon>
    </lineage>
</organism>
<dbReference type="Pfam" id="PF00496">
    <property type="entry name" value="SBP_bac_5"/>
    <property type="match status" value="1"/>
</dbReference>
<keyword evidence="4" id="KW-1185">Reference proteome</keyword>
<dbReference type="RefSeq" id="WP_379583978.1">
    <property type="nucleotide sequence ID" value="NZ_JBHSQW010000014.1"/>
</dbReference>